<dbReference type="AlphaFoldDB" id="A0A9N9LXJ5"/>
<accession>A0A9N9LXJ5</accession>
<reference evidence="3" key="1">
    <citation type="submission" date="2021-07" db="EMBL/GenBank/DDBJ databases">
        <authorList>
            <person name="Durling M."/>
        </authorList>
    </citation>
    <scope>NUCLEOTIDE SEQUENCE</scope>
</reference>
<keyword evidence="2" id="KW-1133">Transmembrane helix</keyword>
<name>A0A9N9LXJ5_9HELO</name>
<sequence>METISRRKTGIRVYDSFYSSLFGLLTRSYKIERCQALIPMGSSLEAVGGFRENSPCLAFVPKFQHLWTMFFVLNVKVAVYNLVRSQGTYIHFTHLTTKTPLSFNPSKTKPLTPLTTNLNPSYNKPHTANQKNPTTVSGTMSRFSLTILPLLLALVLPVLSALLPRAPPPFKVEVIASAVQQPLYFTTNKGTCTPAKAESPICQIKANGQLYCGDYTHPLALNLEAVPGDVLASYLAPCTGACVMVTPVRLNPNTLVVEWPGAEFWYLPSTSQVWIAQAGANVPVEIPAAAVKAQLKALFS</sequence>
<keyword evidence="2" id="KW-0472">Membrane</keyword>
<feature type="transmembrane region" description="Helical" evidence="2">
    <location>
        <begin position="143"/>
        <end position="163"/>
    </location>
</feature>
<evidence type="ECO:0000313" key="4">
    <source>
        <dbReference type="Proteomes" id="UP000701801"/>
    </source>
</evidence>
<feature type="region of interest" description="Disordered" evidence="1">
    <location>
        <begin position="116"/>
        <end position="135"/>
    </location>
</feature>
<dbReference type="Proteomes" id="UP000701801">
    <property type="component" value="Unassembled WGS sequence"/>
</dbReference>
<keyword evidence="2" id="KW-0812">Transmembrane</keyword>
<evidence type="ECO:0000313" key="3">
    <source>
        <dbReference type="EMBL" id="CAG8980289.1"/>
    </source>
</evidence>
<feature type="compositionally biased region" description="Polar residues" evidence="1">
    <location>
        <begin position="122"/>
        <end position="135"/>
    </location>
</feature>
<comment type="caution">
    <text evidence="3">The sequence shown here is derived from an EMBL/GenBank/DDBJ whole genome shotgun (WGS) entry which is preliminary data.</text>
</comment>
<protein>
    <submittedName>
        <fullName evidence="3">Uncharacterized protein</fullName>
    </submittedName>
</protein>
<proteinExistence type="predicted"/>
<organism evidence="3 4">
    <name type="scientific">Hymenoscyphus albidus</name>
    <dbReference type="NCBI Taxonomy" id="595503"/>
    <lineage>
        <taxon>Eukaryota</taxon>
        <taxon>Fungi</taxon>
        <taxon>Dikarya</taxon>
        <taxon>Ascomycota</taxon>
        <taxon>Pezizomycotina</taxon>
        <taxon>Leotiomycetes</taxon>
        <taxon>Helotiales</taxon>
        <taxon>Helotiaceae</taxon>
        <taxon>Hymenoscyphus</taxon>
    </lineage>
</organism>
<dbReference type="EMBL" id="CAJVRM010000374">
    <property type="protein sequence ID" value="CAG8980289.1"/>
    <property type="molecule type" value="Genomic_DNA"/>
</dbReference>
<evidence type="ECO:0000256" key="2">
    <source>
        <dbReference type="SAM" id="Phobius"/>
    </source>
</evidence>
<gene>
    <name evidence="3" type="ORF">HYALB_00008909</name>
</gene>
<keyword evidence="4" id="KW-1185">Reference proteome</keyword>
<evidence type="ECO:0000256" key="1">
    <source>
        <dbReference type="SAM" id="MobiDB-lite"/>
    </source>
</evidence>
<dbReference type="OrthoDB" id="10602738at2759"/>